<dbReference type="AlphaFoldDB" id="M5BZP7"/>
<evidence type="ECO:0008006" key="3">
    <source>
        <dbReference type="Google" id="ProtNLM"/>
    </source>
</evidence>
<dbReference type="Pfam" id="PF07958">
    <property type="entry name" value="DUF1688"/>
    <property type="match status" value="1"/>
</dbReference>
<evidence type="ECO:0000313" key="2">
    <source>
        <dbReference type="Proteomes" id="UP000012065"/>
    </source>
</evidence>
<accession>M5BZP7</accession>
<reference evidence="1 2" key="1">
    <citation type="journal article" date="2013" name="J. Biotechnol.">
        <title>Establishment and interpretation of the genome sequence of the phytopathogenic fungus Rhizoctonia solani AG1-IB isolate 7/3/14.</title>
        <authorList>
            <person name="Wibberg D.W."/>
            <person name="Jelonek L.J."/>
            <person name="Rupp O.R."/>
            <person name="Hennig M.H."/>
            <person name="Eikmeyer F.E."/>
            <person name="Goesmann A.G."/>
            <person name="Hartmann A.H."/>
            <person name="Borriss R.B."/>
            <person name="Grosch R.G."/>
            <person name="Puehler A.P."/>
            <person name="Schlueter A.S."/>
        </authorList>
    </citation>
    <scope>NUCLEOTIDE SEQUENCE [LARGE SCALE GENOMIC DNA]</scope>
    <source>
        <strain evidence="2">AG1-IB / isolate 7/3/14</strain>
    </source>
</reference>
<sequence>MNITSIPSVESTVAYLPKEGKLEYFDYHPEKEKDVVEFCAKIIERDFGSAYDTIPPHSRWRHFDAGRERIAPLLSQWSKELTPLETAKRLIDLFLVSVLLDAGAGNAWAYTENGGEKFGRSEGLAIASLDMFLAGFFSSDGGLKVNAAGLKHITPEKTGEAMQVSDSNPMSGLEGRSNLLANLGGALAASPEIFGLDGRPGDLLGKWPHEFYRGPT</sequence>
<organism evidence="1 2">
    <name type="scientific">Thanatephorus cucumeris (strain AG1-IB / isolate 7/3/14)</name>
    <name type="common">Lettuce bottom rot fungus</name>
    <name type="synonym">Rhizoctonia solani</name>
    <dbReference type="NCBI Taxonomy" id="1108050"/>
    <lineage>
        <taxon>Eukaryota</taxon>
        <taxon>Fungi</taxon>
        <taxon>Dikarya</taxon>
        <taxon>Basidiomycota</taxon>
        <taxon>Agaricomycotina</taxon>
        <taxon>Agaricomycetes</taxon>
        <taxon>Cantharellales</taxon>
        <taxon>Ceratobasidiaceae</taxon>
        <taxon>Rhizoctonia</taxon>
        <taxon>Rhizoctonia solani AG-1</taxon>
    </lineage>
</organism>
<dbReference type="PANTHER" id="PTHR31687">
    <property type="match status" value="1"/>
</dbReference>
<dbReference type="EMBL" id="CAOJ01010181">
    <property type="protein sequence ID" value="CCO32644.1"/>
    <property type="molecule type" value="Genomic_DNA"/>
</dbReference>
<gene>
    <name evidence="1" type="ORF">BN14_06707</name>
</gene>
<dbReference type="Proteomes" id="UP000012065">
    <property type="component" value="Unassembled WGS sequence"/>
</dbReference>
<name>M5BZP7_THACB</name>
<dbReference type="PANTHER" id="PTHR31687:SF3">
    <property type="entry name" value="PROTEIN URG3"/>
    <property type="match status" value="1"/>
</dbReference>
<dbReference type="InterPro" id="IPR012469">
    <property type="entry name" value="DUF1688"/>
</dbReference>
<dbReference type="HOGENOM" id="CLU_1278405_0_0_1"/>
<protein>
    <recommendedName>
        <fullName evidence="3">DUF1688 domain-containing protein</fullName>
    </recommendedName>
</protein>
<comment type="caution">
    <text evidence="1">The sequence shown here is derived from an EMBL/GenBank/DDBJ whole genome shotgun (WGS) entry which is preliminary data.</text>
</comment>
<proteinExistence type="predicted"/>
<evidence type="ECO:0000313" key="1">
    <source>
        <dbReference type="EMBL" id="CCO32644.1"/>
    </source>
</evidence>